<evidence type="ECO:0000313" key="4">
    <source>
        <dbReference type="Proteomes" id="UP000658131"/>
    </source>
</evidence>
<evidence type="ECO:0000256" key="1">
    <source>
        <dbReference type="ARBA" id="ARBA00023125"/>
    </source>
</evidence>
<dbReference type="SMART" id="SM00530">
    <property type="entry name" value="HTH_XRE"/>
    <property type="match status" value="1"/>
</dbReference>
<dbReference type="PROSITE" id="PS50943">
    <property type="entry name" value="HTH_CROC1"/>
    <property type="match status" value="1"/>
</dbReference>
<sequence length="231" mass="25336">MNTHFPRMISLLRKEQKLSQKQVAADLGISQALLSHYEKGIRECGLDFVVRIADYYSVSCDYLLGRSPDRSGTVLTAEDLPDIEDVGKESAIGSTGLLVMLNKKLISNSLYIIFDLAARTKNRFLISQISNFLMMAVYRCFRMLYATNPKNSPAMFRLPNVLAEGYADAAMRGCAADLECAVSGEAGILHGGEIGEIEPLAVTTQSLGADYPLFSASLLNLVKNAEEHLPH</sequence>
<name>A0ABR7NL55_9FIRM</name>
<dbReference type="PANTHER" id="PTHR46558">
    <property type="entry name" value="TRACRIPTIONAL REGULATORY PROTEIN-RELATED-RELATED"/>
    <property type="match status" value="1"/>
</dbReference>
<protein>
    <submittedName>
        <fullName evidence="3">Helix-turn-helix transcriptional regulator</fullName>
    </submittedName>
</protein>
<dbReference type="SUPFAM" id="SSF47413">
    <property type="entry name" value="lambda repressor-like DNA-binding domains"/>
    <property type="match status" value="1"/>
</dbReference>
<proteinExistence type="predicted"/>
<gene>
    <name evidence="3" type="ORF">H8717_12040</name>
</gene>
<dbReference type="Pfam" id="PF01381">
    <property type="entry name" value="HTH_3"/>
    <property type="match status" value="1"/>
</dbReference>
<keyword evidence="1" id="KW-0238">DNA-binding</keyword>
<dbReference type="InterPro" id="IPR010982">
    <property type="entry name" value="Lambda_DNA-bd_dom_sf"/>
</dbReference>
<dbReference type="Proteomes" id="UP000658131">
    <property type="component" value="Unassembled WGS sequence"/>
</dbReference>
<feature type="domain" description="HTH cro/C1-type" evidence="2">
    <location>
        <begin position="9"/>
        <end position="63"/>
    </location>
</feature>
<comment type="caution">
    <text evidence="3">The sequence shown here is derived from an EMBL/GenBank/DDBJ whole genome shotgun (WGS) entry which is preliminary data.</text>
</comment>
<organism evidence="3 4">
    <name type="scientific">Yanshouia hominis</name>
    <dbReference type="NCBI Taxonomy" id="2763673"/>
    <lineage>
        <taxon>Bacteria</taxon>
        <taxon>Bacillati</taxon>
        <taxon>Bacillota</taxon>
        <taxon>Clostridia</taxon>
        <taxon>Eubacteriales</taxon>
        <taxon>Oscillospiraceae</taxon>
        <taxon>Yanshouia</taxon>
    </lineage>
</organism>
<evidence type="ECO:0000259" key="2">
    <source>
        <dbReference type="PROSITE" id="PS50943"/>
    </source>
</evidence>
<dbReference type="RefSeq" id="WP_262400602.1">
    <property type="nucleotide sequence ID" value="NZ_JACRTB010000022.1"/>
</dbReference>
<dbReference type="Gene3D" id="1.10.260.40">
    <property type="entry name" value="lambda repressor-like DNA-binding domains"/>
    <property type="match status" value="1"/>
</dbReference>
<reference evidence="3 4" key="1">
    <citation type="submission" date="2020-08" db="EMBL/GenBank/DDBJ databases">
        <title>Genome public.</title>
        <authorList>
            <person name="Liu C."/>
            <person name="Sun Q."/>
        </authorList>
    </citation>
    <scope>NUCLEOTIDE SEQUENCE [LARGE SCALE GENOMIC DNA]</scope>
    <source>
        <strain evidence="3 4">BX1</strain>
    </source>
</reference>
<evidence type="ECO:0000313" key="3">
    <source>
        <dbReference type="EMBL" id="MBC8577133.1"/>
    </source>
</evidence>
<dbReference type="PANTHER" id="PTHR46558:SF11">
    <property type="entry name" value="HTH-TYPE TRANSCRIPTIONAL REGULATOR XRE"/>
    <property type="match status" value="1"/>
</dbReference>
<dbReference type="EMBL" id="JACRTB010000022">
    <property type="protein sequence ID" value="MBC8577133.1"/>
    <property type="molecule type" value="Genomic_DNA"/>
</dbReference>
<accession>A0ABR7NL55</accession>
<keyword evidence="4" id="KW-1185">Reference proteome</keyword>
<dbReference type="InterPro" id="IPR001387">
    <property type="entry name" value="Cro/C1-type_HTH"/>
</dbReference>
<dbReference type="CDD" id="cd00093">
    <property type="entry name" value="HTH_XRE"/>
    <property type="match status" value="1"/>
</dbReference>